<reference evidence="5" key="1">
    <citation type="submission" date="2021-03" db="EMBL/GenBank/DDBJ databases">
        <title>Revisited historic fungal species revealed as producer of novel bioactive compounds through whole genome sequencing and comparative genomics.</title>
        <authorList>
            <person name="Vignolle G.A."/>
            <person name="Hochenegger N."/>
            <person name="Mach R.L."/>
            <person name="Mach-Aigner A.R."/>
            <person name="Javad Rahimi M."/>
            <person name="Salim K.A."/>
            <person name="Chan C.M."/>
            <person name="Lim L.B.L."/>
            <person name="Cai F."/>
            <person name="Druzhinina I.S."/>
            <person name="U'Ren J.M."/>
            <person name="Derntl C."/>
        </authorList>
    </citation>
    <scope>NUCLEOTIDE SEQUENCE</scope>
    <source>
        <strain evidence="5">TUCIM 5799</strain>
    </source>
</reference>
<evidence type="ECO:0000256" key="4">
    <source>
        <dbReference type="SAM" id="Phobius"/>
    </source>
</evidence>
<name>A0A9P9WAX7_9PEZI</name>
<feature type="compositionally biased region" description="Polar residues" evidence="3">
    <location>
        <begin position="548"/>
        <end position="557"/>
    </location>
</feature>
<evidence type="ECO:0008006" key="7">
    <source>
        <dbReference type="Google" id="ProtNLM"/>
    </source>
</evidence>
<dbReference type="InterPro" id="IPR015915">
    <property type="entry name" value="Kelch-typ_b-propeller"/>
</dbReference>
<feature type="region of interest" description="Disordered" evidence="3">
    <location>
        <begin position="541"/>
        <end position="567"/>
    </location>
</feature>
<keyword evidence="4" id="KW-0812">Transmembrane</keyword>
<keyword evidence="6" id="KW-1185">Reference proteome</keyword>
<gene>
    <name evidence="5" type="ORF">JX265_012097</name>
</gene>
<evidence type="ECO:0000256" key="2">
    <source>
        <dbReference type="ARBA" id="ARBA00022737"/>
    </source>
</evidence>
<comment type="caution">
    <text evidence="5">The sequence shown here is derived from an EMBL/GenBank/DDBJ whole genome shotgun (WGS) entry which is preliminary data.</text>
</comment>
<dbReference type="Proteomes" id="UP000829685">
    <property type="component" value="Unassembled WGS sequence"/>
</dbReference>
<evidence type="ECO:0000256" key="1">
    <source>
        <dbReference type="ARBA" id="ARBA00022441"/>
    </source>
</evidence>
<feature type="transmembrane region" description="Helical" evidence="4">
    <location>
        <begin position="485"/>
        <end position="509"/>
    </location>
</feature>
<dbReference type="SUPFAM" id="SSF117281">
    <property type="entry name" value="Kelch motif"/>
    <property type="match status" value="1"/>
</dbReference>
<keyword evidence="1" id="KW-0880">Kelch repeat</keyword>
<feature type="region of interest" description="Disordered" evidence="3">
    <location>
        <begin position="625"/>
        <end position="797"/>
    </location>
</feature>
<feature type="compositionally biased region" description="Low complexity" evidence="3">
    <location>
        <begin position="638"/>
        <end position="648"/>
    </location>
</feature>
<keyword evidence="4" id="KW-1133">Transmembrane helix</keyword>
<dbReference type="Gene3D" id="2.120.10.80">
    <property type="entry name" value="Kelch-type beta propeller"/>
    <property type="match status" value="1"/>
</dbReference>
<evidence type="ECO:0000313" key="5">
    <source>
        <dbReference type="EMBL" id="KAI1855834.1"/>
    </source>
</evidence>
<accession>A0A9P9WAX7</accession>
<feature type="compositionally biased region" description="Basic and acidic residues" evidence="3">
    <location>
        <begin position="782"/>
        <end position="797"/>
    </location>
</feature>
<dbReference type="EMBL" id="JAFIMR010000049">
    <property type="protein sequence ID" value="KAI1855834.1"/>
    <property type="molecule type" value="Genomic_DNA"/>
</dbReference>
<keyword evidence="4" id="KW-0472">Membrane</keyword>
<evidence type="ECO:0000256" key="3">
    <source>
        <dbReference type="SAM" id="MobiDB-lite"/>
    </source>
</evidence>
<keyword evidence="2" id="KW-0677">Repeat</keyword>
<dbReference type="PANTHER" id="PTHR46228:SF2">
    <property type="entry name" value="KELCH REPEAT PROTEIN (AFU_ORTHOLOGUE AFUA_4G14350)"/>
    <property type="match status" value="1"/>
</dbReference>
<organism evidence="5 6">
    <name type="scientific">Neoarthrinium moseri</name>
    <dbReference type="NCBI Taxonomy" id="1658444"/>
    <lineage>
        <taxon>Eukaryota</taxon>
        <taxon>Fungi</taxon>
        <taxon>Dikarya</taxon>
        <taxon>Ascomycota</taxon>
        <taxon>Pezizomycotina</taxon>
        <taxon>Sordariomycetes</taxon>
        <taxon>Xylariomycetidae</taxon>
        <taxon>Amphisphaeriales</taxon>
        <taxon>Apiosporaceae</taxon>
        <taxon>Neoarthrinium</taxon>
    </lineage>
</organism>
<sequence length="797" mass="85662">MCSWQNPRAAHIRDTVWIDGGYLWWTPGLADGSLAPAELDLNPLGSIYQLNFSRPFNTSANISEILTTVPKGSIGNSLNNLAPNYFDGAMLANDDEFFLYGGLLTYTDTFAAPDAENVIGYQQYQYGAPKEKFNQGFLFKELPEGDLTRYLAFGGAANAPSENKAYYFGGMRSRSWGPIYVPTINDSLNALETSDTLITLDMTTQQEEIWHNDTLPPDIKGRGGSSLVWVPVGEQGILVALGGVTKPDFTNGNLTSENEGQSKNDSPAFMSTIDIFDIASKKWYKQDTIGGPGQLALGCAVVSVAKDLSSYSIYYYGGYDGLHMDQPFNDDVWILSLPSFMWMKVSSGKPDHARAGHQCFTPYPDQMVVVGGYPSNEGSGSLNCLEDGVVQVFNLTEGKWQESYDPEVYGEYGVPEMIHLMIGGDYAGGATMTVPTPTGWATPELSKVFQTTYATSKITTYYPYARDNSNGDRTNMGNSAGLPTWVAPVLGVVLGLVFISAIVVGILLYRRRKLLRRGGASEGGTVDENGNRVLSWIRGQDGNHKAGTVTTEETPNNIDDMESQAGGQTPNLHHQEMAQARSTTVQHHVQEMPDTPLVELMDTSPRVELGDTGLTPIDIINKHTHFAPRTPHSARNPSSFGSSSYAVSGDHASVSTNSQARGLAGTPSLDPARPDSPALGTVTGPAATSTPEPEAGRVVSDLSSVSQREQAHLRNISDVTVSSAAGTAPPTPVIGSAVPGSPPPPVSPPTAEGREQQTDYFQPMDRAVGGNAPSSPLARPSVFRESKTDLEDGSGKR</sequence>
<dbReference type="PANTHER" id="PTHR46228">
    <property type="entry name" value="KELCH DOMAIN-CONTAINING PROTEIN"/>
    <property type="match status" value="1"/>
</dbReference>
<evidence type="ECO:0000313" key="6">
    <source>
        <dbReference type="Proteomes" id="UP000829685"/>
    </source>
</evidence>
<proteinExistence type="predicted"/>
<dbReference type="AlphaFoldDB" id="A0A9P9WAX7"/>
<protein>
    <recommendedName>
        <fullName evidence="7">Kelch repeat protein</fullName>
    </recommendedName>
</protein>